<gene>
    <name evidence="1" type="ORF">NAEGRDRAFT_66066</name>
</gene>
<dbReference type="AlphaFoldDB" id="D2VB27"/>
<dbReference type="Proteomes" id="UP000006671">
    <property type="component" value="Unassembled WGS sequence"/>
</dbReference>
<dbReference type="InParanoid" id="D2VB27"/>
<dbReference type="EMBL" id="GG738860">
    <property type="protein sequence ID" value="EFC46182.1"/>
    <property type="molecule type" value="Genomic_DNA"/>
</dbReference>
<organism evidence="2">
    <name type="scientific">Naegleria gruberi</name>
    <name type="common">Amoeba</name>
    <dbReference type="NCBI Taxonomy" id="5762"/>
    <lineage>
        <taxon>Eukaryota</taxon>
        <taxon>Discoba</taxon>
        <taxon>Heterolobosea</taxon>
        <taxon>Tetramitia</taxon>
        <taxon>Eutetramitia</taxon>
        <taxon>Vahlkampfiidae</taxon>
        <taxon>Naegleria</taxon>
    </lineage>
</organism>
<evidence type="ECO:0000313" key="2">
    <source>
        <dbReference type="Proteomes" id="UP000006671"/>
    </source>
</evidence>
<dbReference type="KEGG" id="ngr:NAEGRDRAFT_66066"/>
<evidence type="ECO:0008006" key="3">
    <source>
        <dbReference type="Google" id="ProtNLM"/>
    </source>
</evidence>
<name>D2VB27_NAEGR</name>
<protein>
    <recommendedName>
        <fullName evidence="3">F-box domain-containing protein</fullName>
    </recommendedName>
</protein>
<dbReference type="GeneID" id="8847668"/>
<dbReference type="RefSeq" id="XP_002678926.1">
    <property type="nucleotide sequence ID" value="XM_002678880.1"/>
</dbReference>
<reference evidence="1 2" key="1">
    <citation type="journal article" date="2010" name="Cell">
        <title>The genome of Naegleria gruberi illuminates early eukaryotic versatility.</title>
        <authorList>
            <person name="Fritz-Laylin L.K."/>
            <person name="Prochnik S.E."/>
            <person name="Ginger M.L."/>
            <person name="Dacks J.B."/>
            <person name="Carpenter M.L."/>
            <person name="Field M.C."/>
            <person name="Kuo A."/>
            <person name="Paredez A."/>
            <person name="Chapman J."/>
            <person name="Pham J."/>
            <person name="Shu S."/>
            <person name="Neupane R."/>
            <person name="Cipriano M."/>
            <person name="Mancuso J."/>
            <person name="Tu H."/>
            <person name="Salamov A."/>
            <person name="Lindquist E."/>
            <person name="Shapiro H."/>
            <person name="Lucas S."/>
            <person name="Grigoriev I.V."/>
            <person name="Cande W.Z."/>
            <person name="Fulton C."/>
            <person name="Rokhsar D.S."/>
            <person name="Dawson S.C."/>
        </authorList>
    </citation>
    <scope>NUCLEOTIDE SEQUENCE [LARGE SCALE GENOMIC DNA]</scope>
    <source>
        <strain evidence="1 2">NEG-M</strain>
    </source>
</reference>
<dbReference type="VEuPathDB" id="AmoebaDB:NAEGRDRAFT_66066"/>
<keyword evidence="2" id="KW-1185">Reference proteome</keyword>
<evidence type="ECO:0000313" key="1">
    <source>
        <dbReference type="EMBL" id="EFC46182.1"/>
    </source>
</evidence>
<proteinExistence type="predicted"/>
<accession>D2VB27</accession>
<sequence>MSLQPSLSNQDVKNISDGNLNNELVALNDVGLNSDQIFQLLMARERTKHLHLELEILDRKRKYSNICDEAKLKNSKKKHRQNVMENACDDVIAVILSYLPNLEGFKLLLVSKQFYRAVGHLRQFHYYLDENRPDLIEFVKSKYFNSMENAIITSSEYDRPADIFNNLEI</sequence>